<name>A0AAW2PWD6_9LAMI</name>
<dbReference type="EMBL" id="JACGWK010000004">
    <property type="protein sequence ID" value="KAL0359827.1"/>
    <property type="molecule type" value="Genomic_DNA"/>
</dbReference>
<accession>A0AAW2PWD6</accession>
<reference evidence="1" key="2">
    <citation type="journal article" date="2024" name="Plant">
        <title>Genomic evolution and insights into agronomic trait innovations of Sesamum species.</title>
        <authorList>
            <person name="Miao H."/>
            <person name="Wang L."/>
            <person name="Qu L."/>
            <person name="Liu H."/>
            <person name="Sun Y."/>
            <person name="Le M."/>
            <person name="Wang Q."/>
            <person name="Wei S."/>
            <person name="Zheng Y."/>
            <person name="Lin W."/>
            <person name="Duan Y."/>
            <person name="Cao H."/>
            <person name="Xiong S."/>
            <person name="Wang X."/>
            <person name="Wei L."/>
            <person name="Li C."/>
            <person name="Ma Q."/>
            <person name="Ju M."/>
            <person name="Zhao R."/>
            <person name="Li G."/>
            <person name="Mu C."/>
            <person name="Tian Q."/>
            <person name="Mei H."/>
            <person name="Zhang T."/>
            <person name="Gao T."/>
            <person name="Zhang H."/>
        </authorList>
    </citation>
    <scope>NUCLEOTIDE SEQUENCE</scope>
    <source>
        <strain evidence="1">G01</strain>
    </source>
</reference>
<protein>
    <submittedName>
        <fullName evidence="1">Uncharacterized protein</fullName>
    </submittedName>
</protein>
<organism evidence="1">
    <name type="scientific">Sesamum angustifolium</name>
    <dbReference type="NCBI Taxonomy" id="2727405"/>
    <lineage>
        <taxon>Eukaryota</taxon>
        <taxon>Viridiplantae</taxon>
        <taxon>Streptophyta</taxon>
        <taxon>Embryophyta</taxon>
        <taxon>Tracheophyta</taxon>
        <taxon>Spermatophyta</taxon>
        <taxon>Magnoliopsida</taxon>
        <taxon>eudicotyledons</taxon>
        <taxon>Gunneridae</taxon>
        <taxon>Pentapetalae</taxon>
        <taxon>asterids</taxon>
        <taxon>lamiids</taxon>
        <taxon>Lamiales</taxon>
        <taxon>Pedaliaceae</taxon>
        <taxon>Sesamum</taxon>
    </lineage>
</organism>
<proteinExistence type="predicted"/>
<evidence type="ECO:0000313" key="1">
    <source>
        <dbReference type="EMBL" id="KAL0359827.1"/>
    </source>
</evidence>
<sequence length="120" mass="13738">MEDKNDMQVTIKEHIDLGLIENGVSTYSNPGFLDLVKYKKDFQPLLKKMKSSKPKLEEIHSQRVRELKQIYSNLSKRVIPQDGDELVVYTDTNDYKWAAGLMKKTTTGEEARIITGGLFS</sequence>
<gene>
    <name evidence="1" type="ORF">Sangu_0832100</name>
</gene>
<comment type="caution">
    <text evidence="1">The sequence shown here is derived from an EMBL/GenBank/DDBJ whole genome shotgun (WGS) entry which is preliminary data.</text>
</comment>
<reference evidence="1" key="1">
    <citation type="submission" date="2020-06" db="EMBL/GenBank/DDBJ databases">
        <authorList>
            <person name="Li T."/>
            <person name="Hu X."/>
            <person name="Zhang T."/>
            <person name="Song X."/>
            <person name="Zhang H."/>
            <person name="Dai N."/>
            <person name="Sheng W."/>
            <person name="Hou X."/>
            <person name="Wei L."/>
        </authorList>
    </citation>
    <scope>NUCLEOTIDE SEQUENCE</scope>
    <source>
        <strain evidence="1">G01</strain>
        <tissue evidence="1">Leaf</tissue>
    </source>
</reference>
<dbReference type="AlphaFoldDB" id="A0AAW2PWD6"/>